<dbReference type="Proteomes" id="UP000465241">
    <property type="component" value="Unassembled WGS sequence"/>
</dbReference>
<reference evidence="2 3" key="1">
    <citation type="journal article" date="2019" name="Emerg. Microbes Infect.">
        <title>Comprehensive subspecies identification of 175 nontuberculous mycobacteria species based on 7547 genomic profiles.</title>
        <authorList>
            <person name="Matsumoto Y."/>
            <person name="Kinjo T."/>
            <person name="Motooka D."/>
            <person name="Nabeya D."/>
            <person name="Jung N."/>
            <person name="Uechi K."/>
            <person name="Horii T."/>
            <person name="Iida T."/>
            <person name="Fujita J."/>
            <person name="Nakamura S."/>
        </authorList>
    </citation>
    <scope>NUCLEOTIDE SEQUENCE [LARGE SCALE GENOMIC DNA]</scope>
    <source>
        <strain evidence="2 3">JCM 13392</strain>
    </source>
</reference>
<accession>A0A7I9WWS9</accession>
<protein>
    <recommendedName>
        <fullName evidence="1">ANTAR domain-containing protein</fullName>
    </recommendedName>
</protein>
<keyword evidence="3" id="KW-1185">Reference proteome</keyword>
<gene>
    <name evidence="2" type="ORF">MMUR_59840</name>
</gene>
<dbReference type="AlphaFoldDB" id="A0A7I9WWS9"/>
<dbReference type="InterPro" id="IPR005561">
    <property type="entry name" value="ANTAR"/>
</dbReference>
<comment type="caution">
    <text evidence="2">The sequence shown here is derived from an EMBL/GenBank/DDBJ whole genome shotgun (WGS) entry which is preliminary data.</text>
</comment>
<dbReference type="Pfam" id="PF03861">
    <property type="entry name" value="ANTAR"/>
    <property type="match status" value="1"/>
</dbReference>
<evidence type="ECO:0000313" key="3">
    <source>
        <dbReference type="Proteomes" id="UP000465241"/>
    </source>
</evidence>
<dbReference type="GO" id="GO:0003723">
    <property type="term" value="F:RNA binding"/>
    <property type="evidence" value="ECO:0007669"/>
    <property type="project" value="InterPro"/>
</dbReference>
<evidence type="ECO:0000313" key="2">
    <source>
        <dbReference type="EMBL" id="GFG61848.1"/>
    </source>
</evidence>
<organism evidence="2 3">
    <name type="scientific">Mycolicibacterium murale</name>
    <dbReference type="NCBI Taxonomy" id="182220"/>
    <lineage>
        <taxon>Bacteria</taxon>
        <taxon>Bacillati</taxon>
        <taxon>Actinomycetota</taxon>
        <taxon>Actinomycetes</taxon>
        <taxon>Mycobacteriales</taxon>
        <taxon>Mycobacteriaceae</taxon>
        <taxon>Mycolicibacterium</taxon>
    </lineage>
</organism>
<dbReference type="Gene3D" id="1.10.10.10">
    <property type="entry name" value="Winged helix-like DNA-binding domain superfamily/Winged helix DNA-binding domain"/>
    <property type="match status" value="1"/>
</dbReference>
<dbReference type="PROSITE" id="PS50921">
    <property type="entry name" value="ANTAR"/>
    <property type="match status" value="1"/>
</dbReference>
<dbReference type="EMBL" id="BLKT01000003">
    <property type="protein sequence ID" value="GFG61848.1"/>
    <property type="molecule type" value="Genomic_DNA"/>
</dbReference>
<proteinExistence type="predicted"/>
<sequence>MMLHGIDADAAFELLRWQSQEVNVKLNAIALQMIADFRELSSSLPEPVKLTYDNAFMTAHTRAPQQLSDMVDD</sequence>
<name>A0A7I9WWS9_9MYCO</name>
<dbReference type="InterPro" id="IPR036388">
    <property type="entry name" value="WH-like_DNA-bd_sf"/>
</dbReference>
<evidence type="ECO:0000259" key="1">
    <source>
        <dbReference type="PROSITE" id="PS50921"/>
    </source>
</evidence>
<feature type="domain" description="ANTAR" evidence="1">
    <location>
        <begin position="1"/>
        <end position="34"/>
    </location>
</feature>